<proteinExistence type="predicted"/>
<feature type="region of interest" description="Disordered" evidence="1">
    <location>
        <begin position="1"/>
        <end position="21"/>
    </location>
</feature>
<feature type="compositionally biased region" description="Basic and acidic residues" evidence="1">
    <location>
        <begin position="302"/>
        <end position="318"/>
    </location>
</feature>
<protein>
    <submittedName>
        <fullName evidence="2">Uncharacterized protein</fullName>
    </submittedName>
</protein>
<dbReference type="EMBL" id="SWKU01000002">
    <property type="protein sequence ID" value="KAF3009959.1"/>
    <property type="molecule type" value="Genomic_DNA"/>
</dbReference>
<accession>A0A9P4TP33</accession>
<feature type="compositionally biased region" description="Low complexity" evidence="1">
    <location>
        <begin position="169"/>
        <end position="194"/>
    </location>
</feature>
<feature type="region of interest" description="Disordered" evidence="1">
    <location>
        <begin position="167"/>
        <end position="370"/>
    </location>
</feature>
<organism evidence="2 3">
    <name type="scientific">Curvularia kusanoi</name>
    <name type="common">Cochliobolus kusanoi</name>
    <dbReference type="NCBI Taxonomy" id="90978"/>
    <lineage>
        <taxon>Eukaryota</taxon>
        <taxon>Fungi</taxon>
        <taxon>Dikarya</taxon>
        <taxon>Ascomycota</taxon>
        <taxon>Pezizomycotina</taxon>
        <taxon>Dothideomycetes</taxon>
        <taxon>Pleosporomycetidae</taxon>
        <taxon>Pleosporales</taxon>
        <taxon>Pleosporineae</taxon>
        <taxon>Pleosporaceae</taxon>
        <taxon>Curvularia</taxon>
    </lineage>
</organism>
<feature type="compositionally biased region" description="Low complexity" evidence="1">
    <location>
        <begin position="361"/>
        <end position="370"/>
    </location>
</feature>
<sequence length="370" mass="39926">MATVKPEAPAPTSAPAMTPGNPNLDTLQGMLNMVLLTAGRFIKEHQAGGGTGRMKQGLQRAVPVASERFHDALDELENEVRLAQTVLRRDLALLKQDRLKREAAAKQHEAERVRLAAESRNAPAKQDEAVVKPEATTPAVQPEAPPQPPPAELLRKIDTPEAPLKIEEAPAQPSATDTTTAPPADPLFDATPTDSNHQEQEFDFDFEFGDAMDTTGGNSNNNESGDMMDTSGDLDFTLDEGPSLLRGLEDFANAKSNDDDNKTAGASADLDFTMPDLPDLNTDAKPPAEQPKPAEPIQQDTKQSDSVKDSKPVEEAADSKPAVDTNSTANIDEPMETMTTDNLEDLFNLDDYDNPEGGDSAFNDAFFDFN</sequence>
<feature type="compositionally biased region" description="Acidic residues" evidence="1">
    <location>
        <begin position="342"/>
        <end position="356"/>
    </location>
</feature>
<feature type="compositionally biased region" description="Low complexity" evidence="1">
    <location>
        <begin position="213"/>
        <end position="229"/>
    </location>
</feature>
<dbReference type="AlphaFoldDB" id="A0A9P4TP33"/>
<evidence type="ECO:0000256" key="1">
    <source>
        <dbReference type="SAM" id="MobiDB-lite"/>
    </source>
</evidence>
<feature type="compositionally biased region" description="Basic and acidic residues" evidence="1">
    <location>
        <begin position="105"/>
        <end position="117"/>
    </location>
</feature>
<evidence type="ECO:0000313" key="2">
    <source>
        <dbReference type="EMBL" id="KAF3009959.1"/>
    </source>
</evidence>
<keyword evidence="3" id="KW-1185">Reference proteome</keyword>
<dbReference type="OrthoDB" id="5409998at2759"/>
<feature type="region of interest" description="Disordered" evidence="1">
    <location>
        <begin position="105"/>
        <end position="154"/>
    </location>
</feature>
<gene>
    <name evidence="2" type="ORF">E8E13_011208</name>
</gene>
<feature type="compositionally biased region" description="Acidic residues" evidence="1">
    <location>
        <begin position="201"/>
        <end position="210"/>
    </location>
</feature>
<dbReference type="Proteomes" id="UP000801428">
    <property type="component" value="Unassembled WGS sequence"/>
</dbReference>
<evidence type="ECO:0000313" key="3">
    <source>
        <dbReference type="Proteomes" id="UP000801428"/>
    </source>
</evidence>
<feature type="compositionally biased region" description="Low complexity" evidence="1">
    <location>
        <begin position="133"/>
        <end position="142"/>
    </location>
</feature>
<name>A0A9P4TP33_CURKU</name>
<comment type="caution">
    <text evidence="2">The sequence shown here is derived from an EMBL/GenBank/DDBJ whole genome shotgun (WGS) entry which is preliminary data.</text>
</comment>
<feature type="compositionally biased region" description="Low complexity" evidence="1">
    <location>
        <begin position="1"/>
        <end position="19"/>
    </location>
</feature>
<reference evidence="2" key="1">
    <citation type="submission" date="2019-04" db="EMBL/GenBank/DDBJ databases">
        <title>Sequencing of skin fungus with MAO and IRED activity.</title>
        <authorList>
            <person name="Marsaioli A.J."/>
            <person name="Bonatto J.M.C."/>
            <person name="Reis Junior O."/>
        </authorList>
    </citation>
    <scope>NUCLEOTIDE SEQUENCE</scope>
    <source>
        <strain evidence="2">30M1</strain>
    </source>
</reference>